<accession>A0A370QKE3</accession>
<feature type="region of interest" description="Disordered" evidence="1">
    <location>
        <begin position="116"/>
        <end position="156"/>
    </location>
</feature>
<dbReference type="Pfam" id="PF14129">
    <property type="entry name" value="DUF4296"/>
    <property type="match status" value="1"/>
</dbReference>
<dbReference type="EMBL" id="QRAO01000001">
    <property type="protein sequence ID" value="RDK88837.1"/>
    <property type="molecule type" value="Genomic_DNA"/>
</dbReference>
<feature type="domain" description="DUF4296" evidence="2">
    <location>
        <begin position="25"/>
        <end position="107"/>
    </location>
</feature>
<dbReference type="OrthoDB" id="1525222at2"/>
<comment type="caution">
    <text evidence="3">The sequence shown here is derived from an EMBL/GenBank/DDBJ whole genome shotgun (WGS) entry which is preliminary data.</text>
</comment>
<evidence type="ECO:0000256" key="1">
    <source>
        <dbReference type="SAM" id="MobiDB-lite"/>
    </source>
</evidence>
<protein>
    <submittedName>
        <fullName evidence="3">Uncharacterized protein DUF4296</fullName>
    </submittedName>
</protein>
<feature type="compositionally biased region" description="Acidic residues" evidence="1">
    <location>
        <begin position="133"/>
        <end position="143"/>
    </location>
</feature>
<dbReference type="RefSeq" id="WP_115122503.1">
    <property type="nucleotide sequence ID" value="NZ_QRAO01000001.1"/>
</dbReference>
<organism evidence="3 4">
    <name type="scientific">Marinirhabdus gelatinilytica</name>
    <dbReference type="NCBI Taxonomy" id="1703343"/>
    <lineage>
        <taxon>Bacteria</taxon>
        <taxon>Pseudomonadati</taxon>
        <taxon>Bacteroidota</taxon>
        <taxon>Flavobacteriia</taxon>
        <taxon>Flavobacteriales</taxon>
        <taxon>Flavobacteriaceae</taxon>
    </lineage>
</organism>
<name>A0A370QKE3_9FLAO</name>
<evidence type="ECO:0000259" key="2">
    <source>
        <dbReference type="Pfam" id="PF14129"/>
    </source>
</evidence>
<proteinExistence type="predicted"/>
<gene>
    <name evidence="3" type="ORF">C8D94_101714</name>
</gene>
<reference evidence="3 4" key="1">
    <citation type="submission" date="2018-07" db="EMBL/GenBank/DDBJ databases">
        <title>Genomic Encyclopedia of Type Strains, Phase IV (KMG-IV): sequencing the most valuable type-strain genomes for metagenomic binning, comparative biology and taxonomic classification.</title>
        <authorList>
            <person name="Goeker M."/>
        </authorList>
    </citation>
    <scope>NUCLEOTIDE SEQUENCE [LARGE SCALE GENOMIC DNA]</scope>
    <source>
        <strain evidence="3 4">DSM 101478</strain>
    </source>
</reference>
<dbReference type="Proteomes" id="UP000255317">
    <property type="component" value="Unassembled WGS sequence"/>
</dbReference>
<dbReference type="AlphaFoldDB" id="A0A370QKE3"/>
<dbReference type="InterPro" id="IPR025381">
    <property type="entry name" value="DUF4296"/>
</dbReference>
<evidence type="ECO:0000313" key="3">
    <source>
        <dbReference type="EMBL" id="RDK88837.1"/>
    </source>
</evidence>
<keyword evidence="4" id="KW-1185">Reference proteome</keyword>
<evidence type="ECO:0000313" key="4">
    <source>
        <dbReference type="Proteomes" id="UP000255317"/>
    </source>
</evidence>
<feature type="compositionally biased region" description="Basic and acidic residues" evidence="1">
    <location>
        <begin position="116"/>
        <end position="125"/>
    </location>
</feature>
<sequence>MKFLCYISMGLLLLGCQDVKKPEKPENLIPEDTMVQLLADIYMGNAARSIDNKTIRKKGVKIDSFLFAKYKVDSLQFAKSNAYYATDLNTYTRIFQKIEQQLETLKEQENERKLELNAERKKARDSANATVQEEVEKEIDTSETEGVLIEPATSQQ</sequence>
<dbReference type="PROSITE" id="PS51257">
    <property type="entry name" value="PROKAR_LIPOPROTEIN"/>
    <property type="match status" value="1"/>
</dbReference>